<dbReference type="InterPro" id="IPR019775">
    <property type="entry name" value="WD40_repeat_CS"/>
</dbReference>
<evidence type="ECO:0000313" key="22">
    <source>
        <dbReference type="Proteomes" id="UP000094527"/>
    </source>
</evidence>
<dbReference type="InterPro" id="IPR003613">
    <property type="entry name" value="Ubox_domain"/>
</dbReference>
<dbReference type="PROSITE" id="PS51698">
    <property type="entry name" value="U_BOX"/>
    <property type="match status" value="1"/>
</dbReference>
<keyword evidence="9 18" id="KW-0808">Transferase</keyword>
<feature type="domain" description="U-box" evidence="20">
    <location>
        <begin position="1"/>
        <end position="74"/>
    </location>
</feature>
<dbReference type="Gene3D" id="2.130.10.10">
    <property type="entry name" value="YVTN repeat-like/Quinoprotein amine dehydrogenase"/>
    <property type="match status" value="3"/>
</dbReference>
<dbReference type="Pfam" id="PF04564">
    <property type="entry name" value="U-box"/>
    <property type="match status" value="1"/>
</dbReference>
<dbReference type="InterPro" id="IPR013915">
    <property type="entry name" value="Prp19_cc"/>
</dbReference>
<dbReference type="CDD" id="cd00200">
    <property type="entry name" value="WD40"/>
    <property type="match status" value="1"/>
</dbReference>
<dbReference type="CDD" id="cd16656">
    <property type="entry name" value="RING-Ubox_PRP19"/>
    <property type="match status" value="1"/>
</dbReference>
<organism evidence="21 22">
    <name type="scientific">Orchesella cincta</name>
    <name type="common">Springtail</name>
    <name type="synonym">Podura cincta</name>
    <dbReference type="NCBI Taxonomy" id="48709"/>
    <lineage>
        <taxon>Eukaryota</taxon>
        <taxon>Metazoa</taxon>
        <taxon>Ecdysozoa</taxon>
        <taxon>Arthropoda</taxon>
        <taxon>Hexapoda</taxon>
        <taxon>Collembola</taxon>
        <taxon>Entomobryomorpha</taxon>
        <taxon>Entomobryoidea</taxon>
        <taxon>Orchesellidae</taxon>
        <taxon>Orchesellinae</taxon>
        <taxon>Orchesella</taxon>
    </lineage>
</organism>
<dbReference type="GO" id="GO:0061630">
    <property type="term" value="F:ubiquitin protein ligase activity"/>
    <property type="evidence" value="ECO:0007669"/>
    <property type="project" value="UniProtKB-UniRule"/>
</dbReference>
<name>A0A1D2NC59_ORCCI</name>
<keyword evidence="13 18" id="KW-0833">Ubl conjugation pathway</keyword>
<evidence type="ECO:0000256" key="5">
    <source>
        <dbReference type="ARBA" id="ARBA00012483"/>
    </source>
</evidence>
<feature type="region of interest" description="Disordered" evidence="19">
    <location>
        <begin position="876"/>
        <end position="904"/>
    </location>
</feature>
<proteinExistence type="inferred from homology"/>
<comment type="similarity">
    <text evidence="4 18">Belongs to the WD repeat PRP19 family.</text>
</comment>
<dbReference type="GO" id="GO:0000974">
    <property type="term" value="C:Prp19 complex"/>
    <property type="evidence" value="ECO:0007669"/>
    <property type="project" value="UniProtKB-UniRule"/>
</dbReference>
<dbReference type="UniPathway" id="UPA00143"/>
<feature type="repeat" description="WD" evidence="17">
    <location>
        <begin position="336"/>
        <end position="377"/>
    </location>
</feature>
<comment type="function">
    <text evidence="18">Ubiquitin-protein ligase which is mainly involved pre-mRNA splicing and DNA repair. Required for pre-mRNA splicing as component of the spliceosome.</text>
</comment>
<dbReference type="InterPro" id="IPR001680">
    <property type="entry name" value="WD40_rpt"/>
</dbReference>
<dbReference type="PANTHER" id="PTHR43995:SF1">
    <property type="entry name" value="PRE-MRNA-PROCESSING FACTOR 19"/>
    <property type="match status" value="1"/>
</dbReference>
<dbReference type="GO" id="GO:0005654">
    <property type="term" value="C:nucleoplasm"/>
    <property type="evidence" value="ECO:0007669"/>
    <property type="project" value="UniProtKB-SubCell"/>
</dbReference>
<dbReference type="Pfam" id="PF08606">
    <property type="entry name" value="Prp19"/>
    <property type="match status" value="1"/>
</dbReference>
<dbReference type="SMART" id="SM00504">
    <property type="entry name" value="Ubox"/>
    <property type="match status" value="1"/>
</dbReference>
<sequence>MSFVCAISNEVPETPVVSPLSGAVFEKRLIEKYMQENGNKDPVNGEPLELEQLIEVKTPAFIKAKPPTHTSIPGILKSLQDEWDAVMLFSFTLKQQLQTARQELSHALYQHDAACRVIARLTKEVTAAREALATLKPQQAVAPQPQVATVEPTHVTMEVVGISPDIHMKLQDTAAVLTQERKRKSKSVPPNLASSDDIKDYKVVASHTGLHSASSPGIMCLDIHNDLLVTGGNDKTVSVFNRNTEQIVASFKGHSKKVMNVICHPVEQLVISGSVDSTARVWHIPTSQCIQTIRAHESTITGLSLHATCDYLLLSSMDQYWSFVDLRTGAIHAKVLGDEEHALTSAKFHPDGLIFATGTLAADVKIWDLKDQQNVATFTGHGRAVTAIAFSENGYYLATAAEDCSVKLWDLRKLKNFKTIQMDDGFNITDVAFDYSGSYLALAGNDIRVYGCKTWNEVAIFNDHTAVATGVRFGPDANWIASTSMDRSLKLYSKCHEATQPSWLHHDGNPIFQLIFTLTTPELSQEAKEMTLWKSGHLEHAAILSKEEDATVPKLLCQLDHHNVIQARASVGGDDRVIIVWKLVSRFSGNVSTTAQNSAFGKPIWSNGNLLACFGAILASASVDNTVIVWDAQKFPQIVTTLKEHNSLVKGVTWDPVGKYLASQSDDKTLKIWRVSDWELEQSVQDPFVECGGTTHVLRLDWSPDGSYLVSAHAMNGGGPTAQIVERTEWKTDKDFVGHRKAVVCVKFNNNILQSDNSRMQHCCVALGSVTVPCLFVMMACSWDGSVAVAQFSWKEIGKPLSPEEKANFYHKQYGKSAVSENCDIIQNLEVFLAKSNVIPSSGAIENSGITPERVVEVIPQPERVVKGPIDKQIETRTADGRRRITPKFLLPPTDGEQAVPTKR</sequence>
<dbReference type="FunFam" id="2.130.10.10:FF:000043">
    <property type="entry name" value="pre-mRNA-processing factor 19"/>
    <property type="match status" value="1"/>
</dbReference>
<dbReference type="Pfam" id="PF00400">
    <property type="entry name" value="WD40"/>
    <property type="match status" value="2"/>
</dbReference>
<dbReference type="InterPro" id="IPR013083">
    <property type="entry name" value="Znf_RING/FYVE/PHD"/>
</dbReference>
<feature type="repeat" description="WD" evidence="17">
    <location>
        <begin position="642"/>
        <end position="683"/>
    </location>
</feature>
<dbReference type="EC" id="2.3.2.27" evidence="5 18"/>
<feature type="repeat" description="WD" evidence="17">
    <location>
        <begin position="378"/>
        <end position="419"/>
    </location>
</feature>
<evidence type="ECO:0000256" key="3">
    <source>
        <dbReference type="ARBA" id="ARBA00004906"/>
    </source>
</evidence>
<keyword evidence="11" id="KW-0677">Repeat</keyword>
<evidence type="ECO:0000256" key="7">
    <source>
        <dbReference type="ARBA" id="ARBA00022574"/>
    </source>
</evidence>
<evidence type="ECO:0000256" key="2">
    <source>
        <dbReference type="ARBA" id="ARBA00004642"/>
    </source>
</evidence>
<dbReference type="PROSITE" id="PS00678">
    <property type="entry name" value="WD_REPEATS_1"/>
    <property type="match status" value="1"/>
</dbReference>
<evidence type="ECO:0000256" key="10">
    <source>
        <dbReference type="ARBA" id="ARBA00022728"/>
    </source>
</evidence>
<evidence type="ECO:0000256" key="14">
    <source>
        <dbReference type="ARBA" id="ARBA00023187"/>
    </source>
</evidence>
<evidence type="ECO:0000256" key="12">
    <source>
        <dbReference type="ARBA" id="ARBA00022763"/>
    </source>
</evidence>
<keyword evidence="14 18" id="KW-0508">mRNA splicing</keyword>
<feature type="repeat" description="WD" evidence="17">
    <location>
        <begin position="461"/>
        <end position="493"/>
    </location>
</feature>
<keyword evidence="22" id="KW-1185">Reference proteome</keyword>
<evidence type="ECO:0000256" key="6">
    <source>
        <dbReference type="ARBA" id="ARBA00015618"/>
    </source>
</evidence>
<accession>A0A1D2NC59</accession>
<feature type="repeat" description="WD" evidence="17">
    <location>
        <begin position="251"/>
        <end position="292"/>
    </location>
</feature>
<evidence type="ECO:0000256" key="9">
    <source>
        <dbReference type="ARBA" id="ARBA00022679"/>
    </source>
</evidence>
<dbReference type="PROSITE" id="PS50082">
    <property type="entry name" value="WD_REPEATS_2"/>
    <property type="match status" value="5"/>
</dbReference>
<dbReference type="STRING" id="48709.A0A1D2NC59"/>
<dbReference type="AlphaFoldDB" id="A0A1D2NC59"/>
<dbReference type="InterPro" id="IPR020472">
    <property type="entry name" value="WD40_PAC1"/>
</dbReference>
<comment type="catalytic activity">
    <reaction evidence="1 18">
        <text>S-ubiquitinyl-[E2 ubiquitin-conjugating enzyme]-L-cysteine + [acceptor protein]-L-lysine = [E2 ubiquitin-conjugating enzyme]-L-cysteine + N(6)-ubiquitinyl-[acceptor protein]-L-lysine.</text>
        <dbReference type="EC" id="2.3.2.27"/>
    </reaction>
</comment>
<comment type="caution">
    <text evidence="21">The sequence shown here is derived from an EMBL/GenBank/DDBJ whole genome shotgun (WGS) entry which is preliminary data.</text>
</comment>
<dbReference type="InterPro" id="IPR036322">
    <property type="entry name" value="WD40_repeat_dom_sf"/>
</dbReference>
<dbReference type="GO" id="GO:0070534">
    <property type="term" value="P:protein K63-linked ubiquitination"/>
    <property type="evidence" value="ECO:0007669"/>
    <property type="project" value="UniProtKB-UniRule"/>
</dbReference>
<keyword evidence="15 18" id="KW-0234">DNA repair</keyword>
<evidence type="ECO:0000256" key="19">
    <source>
        <dbReference type="SAM" id="MobiDB-lite"/>
    </source>
</evidence>
<comment type="pathway">
    <text evidence="3 18">Protein modification; protein ubiquitination.</text>
</comment>
<comment type="subunit">
    <text evidence="18">Homotetramer.</text>
</comment>
<reference evidence="21 22" key="1">
    <citation type="journal article" date="2016" name="Genome Biol. Evol.">
        <title>Gene Family Evolution Reflects Adaptation to Soil Environmental Stressors in the Genome of the Collembolan Orchesella cincta.</title>
        <authorList>
            <person name="Faddeeva-Vakhrusheva A."/>
            <person name="Derks M.F."/>
            <person name="Anvar S.Y."/>
            <person name="Agamennone V."/>
            <person name="Suring W."/>
            <person name="Smit S."/>
            <person name="van Straalen N.M."/>
            <person name="Roelofs D."/>
        </authorList>
    </citation>
    <scope>NUCLEOTIDE SEQUENCE [LARGE SCALE GENOMIC DNA]</scope>
    <source>
        <tissue evidence="21">Mixed pool</tissue>
    </source>
</reference>
<keyword evidence="12 18" id="KW-0227">DNA damage</keyword>
<dbReference type="PRINTS" id="PR00320">
    <property type="entry name" value="GPROTEINBRPT"/>
</dbReference>
<evidence type="ECO:0000259" key="20">
    <source>
        <dbReference type="PROSITE" id="PS51698"/>
    </source>
</evidence>
<evidence type="ECO:0000256" key="17">
    <source>
        <dbReference type="PROSITE-ProRule" id="PRU00221"/>
    </source>
</evidence>
<keyword evidence="16 18" id="KW-0539">Nucleus</keyword>
<protein>
    <recommendedName>
        <fullName evidence="6 18">Pre-mRNA-processing factor 19</fullName>
        <ecNumber evidence="5 18">2.3.2.27</ecNumber>
    </recommendedName>
</protein>
<evidence type="ECO:0000256" key="15">
    <source>
        <dbReference type="ARBA" id="ARBA00023204"/>
    </source>
</evidence>
<dbReference type="FunFam" id="3.30.40.10:FF:000027">
    <property type="entry name" value="Pre-mRNA-processing factor 19, putative"/>
    <property type="match status" value="1"/>
</dbReference>
<gene>
    <name evidence="21" type="ORF">Ocin01_03987</name>
</gene>
<evidence type="ECO:0000256" key="11">
    <source>
        <dbReference type="ARBA" id="ARBA00022737"/>
    </source>
</evidence>
<evidence type="ECO:0000256" key="8">
    <source>
        <dbReference type="ARBA" id="ARBA00022664"/>
    </source>
</evidence>
<dbReference type="Pfam" id="PF24814">
    <property type="entry name" value="WD40_Prp19"/>
    <property type="match status" value="1"/>
</dbReference>
<comment type="subcellular location">
    <subcellularLocation>
        <location evidence="2">Nucleus</location>
        <location evidence="2">Nucleoplasm</location>
    </subcellularLocation>
</comment>
<keyword evidence="10 18" id="KW-0747">Spliceosome</keyword>
<dbReference type="SUPFAM" id="SSF57850">
    <property type="entry name" value="RING/U-box"/>
    <property type="match status" value="1"/>
</dbReference>
<evidence type="ECO:0000313" key="21">
    <source>
        <dbReference type="EMBL" id="ODN02675.1"/>
    </source>
</evidence>
<evidence type="ECO:0000256" key="13">
    <source>
        <dbReference type="ARBA" id="ARBA00022786"/>
    </source>
</evidence>
<evidence type="ECO:0000256" key="4">
    <source>
        <dbReference type="ARBA" id="ARBA00006388"/>
    </source>
</evidence>
<dbReference type="InterPro" id="IPR038959">
    <property type="entry name" value="Prp19"/>
</dbReference>
<dbReference type="Proteomes" id="UP000094527">
    <property type="component" value="Unassembled WGS sequence"/>
</dbReference>
<evidence type="ECO:0000256" key="16">
    <source>
        <dbReference type="ARBA" id="ARBA00023242"/>
    </source>
</evidence>
<dbReference type="InterPro" id="IPR055340">
    <property type="entry name" value="RING-Ubox_PRP19"/>
</dbReference>
<dbReference type="OrthoDB" id="687049at2759"/>
<dbReference type="SMART" id="SM00320">
    <property type="entry name" value="WD40"/>
    <property type="match status" value="9"/>
</dbReference>
<dbReference type="GO" id="GO:0071006">
    <property type="term" value="C:U2-type catalytic step 1 spliceosome"/>
    <property type="evidence" value="ECO:0007669"/>
    <property type="project" value="TreeGrafter"/>
</dbReference>
<dbReference type="PROSITE" id="PS50294">
    <property type="entry name" value="WD_REPEATS_REGION"/>
    <property type="match status" value="3"/>
</dbReference>
<dbReference type="PANTHER" id="PTHR43995">
    <property type="entry name" value="PRE-MRNA-PROCESSING FACTOR 19"/>
    <property type="match status" value="1"/>
</dbReference>
<dbReference type="Gene3D" id="3.30.40.10">
    <property type="entry name" value="Zinc/RING finger domain, C3HC4 (zinc finger)"/>
    <property type="match status" value="1"/>
</dbReference>
<dbReference type="InterPro" id="IPR015943">
    <property type="entry name" value="WD40/YVTN_repeat-like_dom_sf"/>
</dbReference>
<evidence type="ECO:0000256" key="18">
    <source>
        <dbReference type="RuleBase" id="RU367101"/>
    </source>
</evidence>
<dbReference type="EMBL" id="LJIJ01000099">
    <property type="protein sequence ID" value="ODN02675.1"/>
    <property type="molecule type" value="Genomic_DNA"/>
</dbReference>
<keyword evidence="7 17" id="KW-0853">WD repeat</keyword>
<dbReference type="SUPFAM" id="SSF50978">
    <property type="entry name" value="WD40 repeat-like"/>
    <property type="match status" value="2"/>
</dbReference>
<dbReference type="GO" id="GO:0006281">
    <property type="term" value="P:DNA repair"/>
    <property type="evidence" value="ECO:0007669"/>
    <property type="project" value="UniProtKB-KW"/>
</dbReference>
<dbReference type="GO" id="GO:0000398">
    <property type="term" value="P:mRNA splicing, via spliceosome"/>
    <property type="evidence" value="ECO:0007669"/>
    <property type="project" value="InterPro"/>
</dbReference>
<keyword evidence="8 18" id="KW-0507">mRNA processing</keyword>
<evidence type="ECO:0000256" key="1">
    <source>
        <dbReference type="ARBA" id="ARBA00000900"/>
    </source>
</evidence>
<dbReference type="GO" id="GO:0005737">
    <property type="term" value="C:cytoplasm"/>
    <property type="evidence" value="ECO:0007669"/>
    <property type="project" value="TreeGrafter"/>
</dbReference>